<organism evidence="2 3">
    <name type="scientific">Leminorella grimontii</name>
    <dbReference type="NCBI Taxonomy" id="82981"/>
    <lineage>
        <taxon>Bacteria</taxon>
        <taxon>Pseudomonadati</taxon>
        <taxon>Pseudomonadota</taxon>
        <taxon>Gammaproteobacteria</taxon>
        <taxon>Enterobacterales</taxon>
        <taxon>Budviciaceae</taxon>
        <taxon>Leminorella</taxon>
    </lineage>
</organism>
<dbReference type="PROSITE" id="PS51127">
    <property type="entry name" value="BIG1"/>
    <property type="match status" value="1"/>
</dbReference>
<dbReference type="Pfam" id="PF05688">
    <property type="entry name" value="BIg21"/>
    <property type="match status" value="10"/>
</dbReference>
<keyword evidence="3" id="KW-1185">Reference proteome</keyword>
<evidence type="ECO:0000259" key="1">
    <source>
        <dbReference type="PROSITE" id="PS51127"/>
    </source>
</evidence>
<comment type="caution">
    <text evidence="2">The sequence shown here is derived from an EMBL/GenBank/DDBJ whole genome shotgun (WGS) entry which is preliminary data.</text>
</comment>
<sequence>MNRNNPSSVNKREGLSGAFLIVLTAAILLFCTLANASGWQALDVSTSAINGTSPVADGAEIPIYLNDKLLDSKDAVSVDFSVKPGEFSANAALDAVTLANPQDVEGDLFAVPPQVRWENSSQPDFSLVWADAATPETPLNPQPAANLSFCAQNLAGRSLVVWPQIEQSAQAAILNLFTTTGSPNSGSVPLLEQRVMVNVAAAKNEPISVKANHFDAGLNAAKVKVGESITLTVTTKDCAGNAIGNAPFVITRSDALNRQGGINNASPVHVGDTELTSSTTEYHGVTDASGSATVTVTQNDGPGVKTTLHVRPQNNGALSDSVDVIFTVKTSPDTDKATMWGHMAESASANGYTFYRPKLAAEASGADATIVDHNETWARFDWYSAKGQCDILPDIRQLGALIVAQGSHTVQESLGWPLQDNYYWSSSPGFSGYHEIVDMLNKSAESAKDSEIHLASCVDQAAPEVTPKILLTSNNFDSTLEAAKAKVGESITMKLSVIDSATGEKLPYRYFTLTIGSATNRKGETNAEWEKSPVVAAGEGLRSETSHRYEGMTDVNGEATLVFTQNEGAGVRTPITAGLREGNPNTYTTDVIFTVVTSPDTDKARMWGHMQGVVNAGNIYKRPMLADEAEHKTGLFRENDEDWATFNSLDAAVSQCGVGQVPDVSSLENLYSANASNQMEIKYGWPTEGYDYLAADNDGSNFHHVDLSNGNESGFSGGQPNYLTCSGNELITVMSVEAEGSEKRQATAKVGDNIILPLRSLNALNNQPVPNARFTVTVSQGVNRKGLVTGFDDATDGKLVIDGASYGASQASTVYSGITDEQGYARLTIAQPQGVGLRTPLKIEPLNSLITTPITYNVIFTVPTSPDSPSAQMWGHMSDVITVGSDVFSRPKLADEAPAAGVTQKENNETWARVNHDDASGRVDTGGCALNHLPRLDQLSALYSANSGNKINTEHGWPVLYGYWSSTPAGTSTWKETSLSTGSDTSAPSSATDYVSCLENENPSGAVITIETVNAGQWNEGLQAAKLQKGETLPLKVTVKDGAGNPVPGAAFTISRGDGYTRQGEKYTADSGSSVVSPVVIDGESLNDSSTKIGGLTGADGSKIINVTRPDAPGTKTAISVALYNDASVTDSIDTIFTVVTSPDSDKATMWGHMPETVTAADGTVFKRPLLMAELPEGVSKNAYKENNEDWATVDFEVIKDACGPAYVPTLDAMQSLYDAWPNGAINLQKGWPVVGKAYQTGTTDLTKSFDNRYAKSINMENGSAKTSLWNEKLYFVCQQSPHAAATQLTISSSRYKESDGFAKAKVGETIPVTITTLDAQGNPVGNTPVIFKRGDSVGRANREVNASQAAVIYINHTDGRNSGVEYYTATGPDGSVTLDISQDDGAGFETPLSASIEHYGATTEQTMPVVFTVVTSPDTPKANYWGHMADTLTSSDGLVYKRPLLASEFASAPGKSFAITNGDYDKGETWGLITVTNAWNGTNDGCGRSYLPTAANLQALYNTYPDGAMRTVNGWPVVNKGNAYVTQFWWAGDYAAPSSESAQLAYMTVNLLSGGDISTTTSTSAYYMQSCLTSPKSLAGSLMLTFDNWDEAAAAAKVKKGEKISATVTVKDSSGQPMKDLLVKISRSNALKRDGGVYSTSGADDITLSDVMPAGTASFLMDTAAKYLYALTDEQGQITFKLSQDNTAGLKTTITAETTDGSGLQDSKDAIFTVVTSPDSDKAAMWGHMPETFTNSAGVEFNRPLLRAELSSTSDTSGLSANNEIWYTWSRYPNLYFNSASPCDRLGLPTMDDLQTLYNDHPNGELATEFGLPVASGAYWGAGNSIPTDDRRGSQFQYIQLNNGATKATAANTATAQLCLTKRRNLTLTLSSTAFDAAKSAAVAKKGETIPLTIAVANDAGVPQPDITVRLGRSYSTGRASGSDTTSASSMLLTPVSPASDAITFAYTSSTDARGYWYGVTDANGKIQLELAQNDGIGLKTPLQAILSDDPPTKSDLDAIFTVITSPDSDKAQMWGHMPETVTNSAGVKFYRPMLVGEAPLTSYSYTYNNEKWPLINISGIQQEGVTACDAAHQPLMSDLQTLYSDNPNGSIETEFGWPVKSNKYWWAADRAESTGYYQYLNLNTGGKGSDSSTGSYNAQVCLVDAHALLPATIELTSSEFNESTQVAKTKKGGEIPLTVTVKDSAGNPAPNAAFTISRGDSLSRSGVVKQSDAYGGTDDITLQELTPAAGTASMTTTSVVFSGVTGADGTATFSLRQDSTMGLKTKITATLDNYPNPTSSIDTIFTVVTSPDTDKAQFWGHMPETVMSSDGVEFHRPLLAAEVQSKDGTFSSPGGNELWPLFNHNWPGLAEKTACGETYQPTQEELKTLYSDHPNGTLETLYGWPVSNASAGWWALPEPYAWMYPYVHLKTGATGTKSSTDNQALVCLVNPHPATPTSITVTSPDMDTAKNAAVAKKGETIDVVVTARDASGDPVGNAPFVLSRGASADRQGSEEKDVQLSKIGVQLGTAAVQNIVVGDVYQGVTGADGSVTLKITQDNSDGLRTLLIAQLRDNNTVWQELPVIFTVVTSPDTDKARYWGHMPETVTNGNGVKFHRPQLLAEMPSDKANYSSYVSNGETWPAIAASKVESEGIVNCSEAYRPLFEELQSLYDRYPAGALNTQFGWPVDGQDNYWWAVDADEATHFRQALNLESGQKHTTSSSSSAYRQACLVDPHASTAASITLTSTNMDTAKDAAVAKKGEALALTVTVKDSAGNPLANQAFTLSRGDSRNRAGEVVTDGSVEAENGADDLVLQELTPSSASSAMTASGNVFSGTTGADGTATFTLHQDKSLGLKTPLTAKLTNNASAQASLDATFTVLTSPDTDKALYWGHMPDTATANGKTLHRPLLVAELPSGATSPLHVLMNKETWAMAHTVDANTWDLAAQCGSLSNAPDINVLQALHSTFSSLGWPTTTSYTYLSRTTSSKYYCGYNESSGSSSCYIDAKTTAGFAACLQ</sequence>
<dbReference type="InterPro" id="IPR008541">
    <property type="entry name" value="InvE_AD"/>
</dbReference>
<proteinExistence type="predicted"/>
<dbReference type="InterPro" id="IPR003344">
    <property type="entry name" value="Big_1_dom"/>
</dbReference>
<dbReference type="EMBL" id="BRLH01000001">
    <property type="protein sequence ID" value="GKX54345.1"/>
    <property type="molecule type" value="Genomic_DNA"/>
</dbReference>
<accession>A0AAV5MWY0</accession>
<dbReference type="Gene3D" id="2.60.40.10">
    <property type="entry name" value="Immunoglobulins"/>
    <property type="match status" value="2"/>
</dbReference>
<name>A0AAV5MWY0_9GAMM</name>
<reference evidence="2" key="1">
    <citation type="submission" date="2022-06" db="EMBL/GenBank/DDBJ databases">
        <title>Draft genome sequences of Leminorella grimontii str. JCM5902.</title>
        <authorList>
            <person name="Wakabayashi Y."/>
            <person name="Kojima K."/>
        </authorList>
    </citation>
    <scope>NUCLEOTIDE SEQUENCE</scope>
    <source>
        <strain evidence="2">JCM 5902</strain>
    </source>
</reference>
<gene>
    <name evidence="2" type="ORF">SOASR030_04570</name>
</gene>
<dbReference type="Pfam" id="PF05689">
    <property type="entry name" value="InvE_AD"/>
    <property type="match status" value="10"/>
</dbReference>
<dbReference type="InterPro" id="IPR013783">
    <property type="entry name" value="Ig-like_fold"/>
</dbReference>
<evidence type="ECO:0000313" key="3">
    <source>
        <dbReference type="Proteomes" id="UP001058124"/>
    </source>
</evidence>
<protein>
    <recommendedName>
        <fullName evidence="1">Big-1 domain-containing protein</fullName>
    </recommendedName>
</protein>
<evidence type="ECO:0000313" key="2">
    <source>
        <dbReference type="EMBL" id="GKX54345.1"/>
    </source>
</evidence>
<dbReference type="InterPro" id="IPR008542">
    <property type="entry name" value="BIg21"/>
</dbReference>
<dbReference type="RefSeq" id="WP_051155517.1">
    <property type="nucleotide sequence ID" value="NZ_BRLH01000001.1"/>
</dbReference>
<feature type="domain" description="Big-1" evidence="1">
    <location>
        <begin position="2728"/>
        <end position="2860"/>
    </location>
</feature>
<dbReference type="Proteomes" id="UP001058124">
    <property type="component" value="Unassembled WGS sequence"/>
</dbReference>